<dbReference type="GO" id="GO:0008237">
    <property type="term" value="F:metallopeptidase activity"/>
    <property type="evidence" value="ECO:0007669"/>
    <property type="project" value="UniProtKB-KW"/>
</dbReference>
<evidence type="ECO:0000256" key="4">
    <source>
        <dbReference type="ARBA" id="ARBA00022670"/>
    </source>
</evidence>
<name>A0A1G9D1T5_9FIRM</name>
<dbReference type="RefSeq" id="WP_090553175.1">
    <property type="nucleotide sequence ID" value="NZ_FNFP01000002.1"/>
</dbReference>
<dbReference type="Proteomes" id="UP000198718">
    <property type="component" value="Unassembled WGS sequence"/>
</dbReference>
<proteinExistence type="inferred from homology"/>
<evidence type="ECO:0000256" key="9">
    <source>
        <dbReference type="ARBA" id="ARBA00022989"/>
    </source>
</evidence>
<dbReference type="Pfam" id="PF00571">
    <property type="entry name" value="CBS"/>
    <property type="match status" value="1"/>
</dbReference>
<evidence type="ECO:0000256" key="8">
    <source>
        <dbReference type="ARBA" id="ARBA00022833"/>
    </source>
</evidence>
<keyword evidence="4" id="KW-0645">Protease</keyword>
<dbReference type="GO" id="GO:0046872">
    <property type="term" value="F:metal ion binding"/>
    <property type="evidence" value="ECO:0007669"/>
    <property type="project" value="UniProtKB-KW"/>
</dbReference>
<feature type="transmembrane region" description="Helical" evidence="13">
    <location>
        <begin position="158"/>
        <end position="177"/>
    </location>
</feature>
<comment type="subcellular location">
    <subcellularLocation>
        <location evidence="2">Membrane</location>
        <topology evidence="2">Multi-pass membrane protein</topology>
    </subcellularLocation>
</comment>
<dbReference type="CDD" id="cd06161">
    <property type="entry name" value="S2P-M50_SpoIVFB"/>
    <property type="match status" value="1"/>
</dbReference>
<keyword evidence="9 13" id="KW-1133">Transmembrane helix</keyword>
<evidence type="ECO:0000256" key="7">
    <source>
        <dbReference type="ARBA" id="ARBA00022801"/>
    </source>
</evidence>
<protein>
    <submittedName>
        <fullName evidence="15">Stage IV sporulation protein FB</fullName>
    </submittedName>
</protein>
<evidence type="ECO:0000256" key="6">
    <source>
        <dbReference type="ARBA" id="ARBA00022723"/>
    </source>
</evidence>
<dbReference type="STRING" id="393762.SAMN05660472_01622"/>
<keyword evidence="6" id="KW-0479">Metal-binding</keyword>
<dbReference type="PANTHER" id="PTHR39188:SF3">
    <property type="entry name" value="STAGE IV SPORULATION PROTEIN FB"/>
    <property type="match status" value="1"/>
</dbReference>
<evidence type="ECO:0000256" key="3">
    <source>
        <dbReference type="ARBA" id="ARBA00007931"/>
    </source>
</evidence>
<sequence>MRLFKLFGIVIKINYLLIPIWVFSIYYEYFHELILVMLVIVTHELAHSFVAIYYGVNVTEIELFPFGGVARAENYLDLDPFKEMVISIVGPIVNFVLLLIAIMIQSYITTQVDILLFFIFINLTIGLFNMLPILPLDGGRILRAYLSNKIGFKKATKFMIKLSKIIASSLFIISIYLGTKNTENFFLTGIAIFLYFKAHNEAEKIGYTFIYQIVTKKKQLLDKGIMDVKYLTALESIDLRKVLQEFSTSKYHFVTVINTKGKVLGNISESEILDAIIQYNYKLTLANLLEILKK</sequence>
<evidence type="ECO:0000256" key="11">
    <source>
        <dbReference type="ARBA" id="ARBA00023136"/>
    </source>
</evidence>
<gene>
    <name evidence="15" type="ORF">SAMN05660472_01622</name>
</gene>
<evidence type="ECO:0000313" key="15">
    <source>
        <dbReference type="EMBL" id="SDK57881.1"/>
    </source>
</evidence>
<evidence type="ECO:0000256" key="5">
    <source>
        <dbReference type="ARBA" id="ARBA00022692"/>
    </source>
</evidence>
<evidence type="ECO:0000259" key="14">
    <source>
        <dbReference type="PROSITE" id="PS51371"/>
    </source>
</evidence>
<evidence type="ECO:0000256" key="10">
    <source>
        <dbReference type="ARBA" id="ARBA00023049"/>
    </source>
</evidence>
<feature type="domain" description="CBS" evidence="14">
    <location>
        <begin position="226"/>
        <end position="283"/>
    </location>
</feature>
<keyword evidence="8" id="KW-0862">Zinc</keyword>
<dbReference type="Gene3D" id="3.10.580.10">
    <property type="entry name" value="CBS-domain"/>
    <property type="match status" value="1"/>
</dbReference>
<accession>A0A1G9D1T5</accession>
<keyword evidence="12" id="KW-0129">CBS domain</keyword>
<dbReference type="InterPro" id="IPR008915">
    <property type="entry name" value="Peptidase_M50"/>
</dbReference>
<comment type="similarity">
    <text evidence="3">Belongs to the peptidase M50B family.</text>
</comment>
<dbReference type="SUPFAM" id="SSF54631">
    <property type="entry name" value="CBS-domain pair"/>
    <property type="match status" value="1"/>
</dbReference>
<feature type="transmembrane region" description="Helical" evidence="13">
    <location>
        <begin position="33"/>
        <end position="56"/>
    </location>
</feature>
<dbReference type="AlphaFoldDB" id="A0A1G9D1T5"/>
<dbReference type="OrthoDB" id="166377at2"/>
<comment type="cofactor">
    <cofactor evidence="1">
        <name>Zn(2+)</name>
        <dbReference type="ChEBI" id="CHEBI:29105"/>
    </cofactor>
</comment>
<dbReference type="Pfam" id="PF02163">
    <property type="entry name" value="Peptidase_M50"/>
    <property type="match status" value="2"/>
</dbReference>
<dbReference type="InterPro" id="IPR000644">
    <property type="entry name" value="CBS_dom"/>
</dbReference>
<dbReference type="PANTHER" id="PTHR39188">
    <property type="entry name" value="MEMBRANE-ASSOCIATED ZINC METALLOPROTEASE M50B"/>
    <property type="match status" value="1"/>
</dbReference>
<keyword evidence="10" id="KW-0482">Metalloprotease</keyword>
<evidence type="ECO:0000256" key="13">
    <source>
        <dbReference type="SAM" id="Phobius"/>
    </source>
</evidence>
<evidence type="ECO:0000256" key="1">
    <source>
        <dbReference type="ARBA" id="ARBA00001947"/>
    </source>
</evidence>
<dbReference type="GO" id="GO:0016020">
    <property type="term" value="C:membrane"/>
    <property type="evidence" value="ECO:0007669"/>
    <property type="project" value="UniProtKB-SubCell"/>
</dbReference>
<keyword evidence="7" id="KW-0378">Hydrolase</keyword>
<feature type="transmembrane region" description="Helical" evidence="13">
    <location>
        <begin position="114"/>
        <end position="137"/>
    </location>
</feature>
<evidence type="ECO:0000313" key="16">
    <source>
        <dbReference type="Proteomes" id="UP000198718"/>
    </source>
</evidence>
<reference evidence="15 16" key="1">
    <citation type="submission" date="2016-10" db="EMBL/GenBank/DDBJ databases">
        <authorList>
            <person name="de Groot N.N."/>
        </authorList>
    </citation>
    <scope>NUCLEOTIDE SEQUENCE [LARGE SCALE GENOMIC DNA]</scope>
    <source>
        <strain evidence="15 16">DSM 18346</strain>
    </source>
</reference>
<dbReference type="InterPro" id="IPR046342">
    <property type="entry name" value="CBS_dom_sf"/>
</dbReference>
<dbReference type="PROSITE" id="PS51371">
    <property type="entry name" value="CBS"/>
    <property type="match status" value="1"/>
</dbReference>
<evidence type="ECO:0000256" key="2">
    <source>
        <dbReference type="ARBA" id="ARBA00004141"/>
    </source>
</evidence>
<dbReference type="EMBL" id="FNFP01000002">
    <property type="protein sequence ID" value="SDK57881.1"/>
    <property type="molecule type" value="Genomic_DNA"/>
</dbReference>
<dbReference type="GO" id="GO:0006508">
    <property type="term" value="P:proteolysis"/>
    <property type="evidence" value="ECO:0007669"/>
    <property type="project" value="UniProtKB-KW"/>
</dbReference>
<evidence type="ECO:0000256" key="12">
    <source>
        <dbReference type="PROSITE-ProRule" id="PRU00703"/>
    </source>
</evidence>
<keyword evidence="16" id="KW-1185">Reference proteome</keyword>
<keyword evidence="5 13" id="KW-0812">Transmembrane</keyword>
<feature type="transmembrane region" description="Helical" evidence="13">
    <location>
        <begin position="7"/>
        <end position="27"/>
    </location>
</feature>
<feature type="transmembrane region" description="Helical" evidence="13">
    <location>
        <begin position="85"/>
        <end position="108"/>
    </location>
</feature>
<keyword evidence="11 13" id="KW-0472">Membrane</keyword>
<organism evidence="15 16">
    <name type="scientific">Natronincola ferrireducens</name>
    <dbReference type="NCBI Taxonomy" id="393762"/>
    <lineage>
        <taxon>Bacteria</taxon>
        <taxon>Bacillati</taxon>
        <taxon>Bacillota</taxon>
        <taxon>Clostridia</taxon>
        <taxon>Peptostreptococcales</taxon>
        <taxon>Natronincolaceae</taxon>
        <taxon>Natronincola</taxon>
    </lineage>
</organism>